<dbReference type="AlphaFoldDB" id="A0A3M7RVS8"/>
<keyword evidence="3" id="KW-1185">Reference proteome</keyword>
<organism evidence="2 3">
    <name type="scientific">Brachionus plicatilis</name>
    <name type="common">Marine rotifer</name>
    <name type="synonym">Brachionus muelleri</name>
    <dbReference type="NCBI Taxonomy" id="10195"/>
    <lineage>
        <taxon>Eukaryota</taxon>
        <taxon>Metazoa</taxon>
        <taxon>Spiralia</taxon>
        <taxon>Gnathifera</taxon>
        <taxon>Rotifera</taxon>
        <taxon>Eurotatoria</taxon>
        <taxon>Monogononta</taxon>
        <taxon>Pseudotrocha</taxon>
        <taxon>Ploima</taxon>
        <taxon>Brachionidae</taxon>
        <taxon>Brachionus</taxon>
    </lineage>
</organism>
<dbReference type="Proteomes" id="UP000276133">
    <property type="component" value="Unassembled WGS sequence"/>
</dbReference>
<feature type="transmembrane region" description="Helical" evidence="1">
    <location>
        <begin position="16"/>
        <end position="36"/>
    </location>
</feature>
<protein>
    <submittedName>
        <fullName evidence="2">Uncharacterized protein</fullName>
    </submittedName>
</protein>
<name>A0A3M7RVS8_BRAPC</name>
<reference evidence="2 3" key="1">
    <citation type="journal article" date="2018" name="Sci. Rep.">
        <title>Genomic signatures of local adaptation to the degree of environmental predictability in rotifers.</title>
        <authorList>
            <person name="Franch-Gras L."/>
            <person name="Hahn C."/>
            <person name="Garcia-Roger E.M."/>
            <person name="Carmona M.J."/>
            <person name="Serra M."/>
            <person name="Gomez A."/>
        </authorList>
    </citation>
    <scope>NUCLEOTIDE SEQUENCE [LARGE SCALE GENOMIC DNA]</scope>
    <source>
        <strain evidence="2">HYR1</strain>
    </source>
</reference>
<gene>
    <name evidence="2" type="ORF">BpHYR1_046693</name>
</gene>
<comment type="caution">
    <text evidence="2">The sequence shown here is derived from an EMBL/GenBank/DDBJ whole genome shotgun (WGS) entry which is preliminary data.</text>
</comment>
<sequence length="71" mass="8545">MHLNERPLESNQIDEMLSITLLLFIRLIVGFKILLFSVRFKIFYKKYDDNQIPTHQNFLRNFSTKVAIRCI</sequence>
<dbReference type="EMBL" id="REGN01002531">
    <property type="protein sequence ID" value="RNA27560.1"/>
    <property type="molecule type" value="Genomic_DNA"/>
</dbReference>
<evidence type="ECO:0000313" key="2">
    <source>
        <dbReference type="EMBL" id="RNA27560.1"/>
    </source>
</evidence>
<accession>A0A3M7RVS8</accession>
<evidence type="ECO:0000313" key="3">
    <source>
        <dbReference type="Proteomes" id="UP000276133"/>
    </source>
</evidence>
<keyword evidence="1" id="KW-1133">Transmembrane helix</keyword>
<proteinExistence type="predicted"/>
<keyword evidence="1" id="KW-0812">Transmembrane</keyword>
<keyword evidence="1" id="KW-0472">Membrane</keyword>
<evidence type="ECO:0000256" key="1">
    <source>
        <dbReference type="SAM" id="Phobius"/>
    </source>
</evidence>